<feature type="domain" description="3-hydroxyacyl-CoA dehydrogenase NAD binding" evidence="4">
    <location>
        <begin position="7"/>
        <end position="186"/>
    </location>
</feature>
<dbReference type="RefSeq" id="WP_207259139.1">
    <property type="nucleotide sequence ID" value="NZ_JAFMPP010000018.1"/>
</dbReference>
<dbReference type="Pfam" id="PF00725">
    <property type="entry name" value="3HCDH"/>
    <property type="match status" value="1"/>
</dbReference>
<dbReference type="NCBIfam" id="NF004783">
    <property type="entry name" value="PRK06129.1"/>
    <property type="match status" value="1"/>
</dbReference>
<dbReference type="PROSITE" id="PS00067">
    <property type="entry name" value="3HCDH"/>
    <property type="match status" value="1"/>
</dbReference>
<dbReference type="PANTHER" id="PTHR48075:SF1">
    <property type="entry name" value="LAMBDA-CRYSTALLIN HOMOLOG"/>
    <property type="match status" value="1"/>
</dbReference>
<evidence type="ECO:0000313" key="6">
    <source>
        <dbReference type="Proteomes" id="UP000664122"/>
    </source>
</evidence>
<keyword evidence="2 5" id="KW-0560">Oxidoreductase</keyword>
<protein>
    <submittedName>
        <fullName evidence="5">3-hydroxyacyl-CoA dehydrogenase</fullName>
        <ecNumber evidence="5">1.1.1.35</ecNumber>
    </submittedName>
</protein>
<dbReference type="GO" id="GO:0003857">
    <property type="term" value="F:(3S)-3-hydroxyacyl-CoA dehydrogenase (NAD+) activity"/>
    <property type="evidence" value="ECO:0007669"/>
    <property type="project" value="UniProtKB-EC"/>
</dbReference>
<dbReference type="InterPro" id="IPR036291">
    <property type="entry name" value="NAD(P)-bd_dom_sf"/>
</dbReference>
<dbReference type="GO" id="GO:0070403">
    <property type="term" value="F:NAD+ binding"/>
    <property type="evidence" value="ECO:0007669"/>
    <property type="project" value="InterPro"/>
</dbReference>
<dbReference type="Gene3D" id="3.40.50.720">
    <property type="entry name" value="NAD(P)-binding Rossmann-like Domain"/>
    <property type="match status" value="1"/>
</dbReference>
<dbReference type="Proteomes" id="UP000664122">
    <property type="component" value="Unassembled WGS sequence"/>
</dbReference>
<sequence length="319" mass="33985">MATSGTTVAVVGAGLIGRAWAITFARAGCIVRLWDPDPQAAPRAGDFVRTVAEDLAASDLLGGLSVDAVLAALRPVQTLEEALDSVAWVQECGPEKIAVKRETFARLDALAAPEAILASSSSALLPSAIAGGLAGAHRCVVAHPINPPYLVPAVELVPSAATSLDTMRRGEAFLKAIGQVPLVMAREIDGFIMNRLQGALLEEAFRLVAGGYASPQDVDRGIADGLALRWSFIGPFETIDLNAPGGVADYVARYQPLYAGLFEQMRERVDWAGPVLDTVVSARRAALAESELAERQVWRDRRLMALRAHKRNADEDIGR</sequence>
<dbReference type="GO" id="GO:0050104">
    <property type="term" value="F:L-gulonate 3-dehydrogenase activity"/>
    <property type="evidence" value="ECO:0007669"/>
    <property type="project" value="TreeGrafter"/>
</dbReference>
<gene>
    <name evidence="5" type="ORF">J1C48_16700</name>
</gene>
<dbReference type="Gene3D" id="1.10.1040.10">
    <property type="entry name" value="N-(1-d-carboxylethyl)-l-norvaline Dehydrogenase, domain 2"/>
    <property type="match status" value="1"/>
</dbReference>
<dbReference type="InterPro" id="IPR008927">
    <property type="entry name" value="6-PGluconate_DH-like_C_sf"/>
</dbReference>
<dbReference type="GO" id="GO:0006631">
    <property type="term" value="P:fatty acid metabolic process"/>
    <property type="evidence" value="ECO:0007669"/>
    <property type="project" value="InterPro"/>
</dbReference>
<comment type="caution">
    <text evidence="5">The sequence shown here is derived from an EMBL/GenBank/DDBJ whole genome shotgun (WGS) entry which is preliminary data.</text>
</comment>
<dbReference type="InterPro" id="IPR006176">
    <property type="entry name" value="3-OHacyl-CoA_DH_NAD-bd"/>
</dbReference>
<dbReference type="PANTHER" id="PTHR48075">
    <property type="entry name" value="3-HYDROXYACYL-COA DEHYDROGENASE FAMILY PROTEIN"/>
    <property type="match status" value="1"/>
</dbReference>
<dbReference type="InterPro" id="IPR006180">
    <property type="entry name" value="3-OHacyl-CoA_DH_CS"/>
</dbReference>
<dbReference type="SUPFAM" id="SSF51735">
    <property type="entry name" value="NAD(P)-binding Rossmann-fold domains"/>
    <property type="match status" value="1"/>
</dbReference>
<evidence type="ECO:0000256" key="2">
    <source>
        <dbReference type="ARBA" id="ARBA00023002"/>
    </source>
</evidence>
<evidence type="ECO:0000256" key="1">
    <source>
        <dbReference type="ARBA" id="ARBA00009463"/>
    </source>
</evidence>
<accession>A0A939JYA8</accession>
<comment type="similarity">
    <text evidence="1">Belongs to the 3-hydroxyacyl-CoA dehydrogenase family.</text>
</comment>
<dbReference type="InterPro" id="IPR006108">
    <property type="entry name" value="3HC_DH_C"/>
</dbReference>
<dbReference type="EC" id="1.1.1.35" evidence="5"/>
<evidence type="ECO:0000259" key="3">
    <source>
        <dbReference type="Pfam" id="PF00725"/>
    </source>
</evidence>
<dbReference type="Pfam" id="PF02737">
    <property type="entry name" value="3HCDH_N"/>
    <property type="match status" value="1"/>
</dbReference>
<reference evidence="5" key="1">
    <citation type="submission" date="2021-03" db="EMBL/GenBank/DDBJ databases">
        <title>Whole genome sequence of Jiella sp. CQZ9-1.</title>
        <authorList>
            <person name="Tuo L."/>
        </authorList>
    </citation>
    <scope>NUCLEOTIDE SEQUENCE</scope>
    <source>
        <strain evidence="5">CQZ9-1</strain>
    </source>
</reference>
<feature type="domain" description="3-hydroxyacyl-CoA dehydrogenase C-terminal" evidence="3">
    <location>
        <begin position="190"/>
        <end position="268"/>
    </location>
</feature>
<dbReference type="SUPFAM" id="SSF48179">
    <property type="entry name" value="6-phosphogluconate dehydrogenase C-terminal domain-like"/>
    <property type="match status" value="1"/>
</dbReference>
<dbReference type="InterPro" id="IPR013328">
    <property type="entry name" value="6PGD_dom2"/>
</dbReference>
<dbReference type="EMBL" id="JAFMPP010000018">
    <property type="protein sequence ID" value="MBO0664221.1"/>
    <property type="molecule type" value="Genomic_DNA"/>
</dbReference>
<evidence type="ECO:0000259" key="4">
    <source>
        <dbReference type="Pfam" id="PF02737"/>
    </source>
</evidence>
<dbReference type="AlphaFoldDB" id="A0A939JYA8"/>
<evidence type="ECO:0000313" key="5">
    <source>
        <dbReference type="EMBL" id="MBO0664221.1"/>
    </source>
</evidence>
<keyword evidence="6" id="KW-1185">Reference proteome</keyword>
<name>A0A939JYA8_9HYPH</name>
<organism evidence="5 6">
    <name type="scientific">Jiella flava</name>
    <dbReference type="NCBI Taxonomy" id="2816857"/>
    <lineage>
        <taxon>Bacteria</taxon>
        <taxon>Pseudomonadati</taxon>
        <taxon>Pseudomonadota</taxon>
        <taxon>Alphaproteobacteria</taxon>
        <taxon>Hyphomicrobiales</taxon>
        <taxon>Aurantimonadaceae</taxon>
        <taxon>Jiella</taxon>
    </lineage>
</organism>
<proteinExistence type="inferred from homology"/>